<keyword evidence="1" id="KW-0472">Membrane</keyword>
<sequence length="101" mass="11650">MLDFTHIFLIFIIIVIIFIISQLVISAIIVGATRKLIANISNEKVKKYTNLLNGIIRIPKFPIILDTIQAGYDIISKNKNISREYKKELKNLLIKRNIIKN</sequence>
<keyword evidence="1" id="KW-0812">Transmembrane</keyword>
<proteinExistence type="predicted"/>
<evidence type="ECO:0000256" key="1">
    <source>
        <dbReference type="SAM" id="Phobius"/>
    </source>
</evidence>
<feature type="transmembrane region" description="Helical" evidence="1">
    <location>
        <begin position="6"/>
        <end position="30"/>
    </location>
</feature>
<organism evidence="2 3">
    <name type="scientific">Clostridium tepidiprofundi DSM 19306</name>
    <dbReference type="NCBI Taxonomy" id="1121338"/>
    <lineage>
        <taxon>Bacteria</taxon>
        <taxon>Bacillati</taxon>
        <taxon>Bacillota</taxon>
        <taxon>Clostridia</taxon>
        <taxon>Eubacteriales</taxon>
        <taxon>Clostridiaceae</taxon>
        <taxon>Clostridium</taxon>
    </lineage>
</organism>
<accession>A0A151AZ67</accession>
<evidence type="ECO:0000313" key="2">
    <source>
        <dbReference type="EMBL" id="KYH32860.1"/>
    </source>
</evidence>
<dbReference type="Proteomes" id="UP000075531">
    <property type="component" value="Unassembled WGS sequence"/>
</dbReference>
<comment type="caution">
    <text evidence="2">The sequence shown here is derived from an EMBL/GenBank/DDBJ whole genome shotgun (WGS) entry which is preliminary data.</text>
</comment>
<name>A0A151AZ67_9CLOT</name>
<reference evidence="2 3" key="1">
    <citation type="submission" date="2016-02" db="EMBL/GenBank/DDBJ databases">
        <title>Genome sequence of Clostridium tepidiprofundi DSM 19306.</title>
        <authorList>
            <person name="Poehlein A."/>
            <person name="Daniel R."/>
        </authorList>
    </citation>
    <scope>NUCLEOTIDE SEQUENCE [LARGE SCALE GENOMIC DNA]</scope>
    <source>
        <strain evidence="2 3">DSM 19306</strain>
    </source>
</reference>
<dbReference type="AlphaFoldDB" id="A0A151AZ67"/>
<protein>
    <submittedName>
        <fullName evidence="2">Uncharacterized protein</fullName>
    </submittedName>
</protein>
<dbReference type="RefSeq" id="WP_066826666.1">
    <property type="nucleotide sequence ID" value="NZ_LTBA01000036.1"/>
</dbReference>
<dbReference type="EMBL" id="LTBA01000036">
    <property type="protein sequence ID" value="KYH32860.1"/>
    <property type="molecule type" value="Genomic_DNA"/>
</dbReference>
<dbReference type="PATRIC" id="fig|1121338.3.peg.2297"/>
<keyword evidence="1" id="KW-1133">Transmembrane helix</keyword>
<keyword evidence="3" id="KW-1185">Reference proteome</keyword>
<evidence type="ECO:0000313" key="3">
    <source>
        <dbReference type="Proteomes" id="UP000075531"/>
    </source>
</evidence>
<gene>
    <name evidence="2" type="ORF">CLTEP_22270</name>
</gene>